<organism evidence="16 17">
    <name type="scientific">Seriola dumerili</name>
    <name type="common">Greater amberjack</name>
    <name type="synonym">Caranx dumerili</name>
    <dbReference type="NCBI Taxonomy" id="41447"/>
    <lineage>
        <taxon>Eukaryota</taxon>
        <taxon>Metazoa</taxon>
        <taxon>Chordata</taxon>
        <taxon>Craniata</taxon>
        <taxon>Vertebrata</taxon>
        <taxon>Euteleostomi</taxon>
        <taxon>Actinopterygii</taxon>
        <taxon>Neopterygii</taxon>
        <taxon>Teleostei</taxon>
        <taxon>Neoteleostei</taxon>
        <taxon>Acanthomorphata</taxon>
        <taxon>Carangaria</taxon>
        <taxon>Carangiformes</taxon>
        <taxon>Carangidae</taxon>
        <taxon>Seriola</taxon>
    </lineage>
</organism>
<feature type="transmembrane region" description="Helical" evidence="13">
    <location>
        <begin position="382"/>
        <end position="407"/>
    </location>
</feature>
<dbReference type="SUPFAM" id="SSF48726">
    <property type="entry name" value="Immunoglobulin"/>
    <property type="match status" value="3"/>
</dbReference>
<evidence type="ECO:0000256" key="6">
    <source>
        <dbReference type="ARBA" id="ARBA00022989"/>
    </source>
</evidence>
<keyword evidence="3" id="KW-0732">Signal</keyword>
<dbReference type="GO" id="GO:0016020">
    <property type="term" value="C:membrane"/>
    <property type="evidence" value="ECO:0007669"/>
    <property type="project" value="UniProtKB-SubCell"/>
</dbReference>
<dbReference type="AlphaFoldDB" id="A0A3B4TT94"/>
<evidence type="ECO:0000259" key="15">
    <source>
        <dbReference type="PROSITE" id="PS50835"/>
    </source>
</evidence>
<evidence type="ECO:0000256" key="11">
    <source>
        <dbReference type="ARBA" id="ARBA00023180"/>
    </source>
</evidence>
<dbReference type="InterPro" id="IPR015621">
    <property type="entry name" value="IL-1_rcpt_fam"/>
</dbReference>
<dbReference type="PRINTS" id="PR01537">
    <property type="entry name" value="INTRLKN1R1F"/>
</dbReference>
<dbReference type="PANTHER" id="PTHR11890">
    <property type="entry name" value="INTERLEUKIN-1 RECEPTOR FAMILY MEMBER"/>
    <property type="match status" value="1"/>
</dbReference>
<dbReference type="Pfam" id="PF18452">
    <property type="entry name" value="Ig_6"/>
    <property type="match status" value="1"/>
</dbReference>
<dbReference type="InterPro" id="IPR003599">
    <property type="entry name" value="Ig_sub"/>
</dbReference>
<evidence type="ECO:0000256" key="5">
    <source>
        <dbReference type="ARBA" id="ARBA00022801"/>
    </source>
</evidence>
<accession>A0A3B4TT94</accession>
<proteinExistence type="inferred from homology"/>
<dbReference type="Ensembl" id="ENSSDUT00000009688.1">
    <property type="protein sequence ID" value="ENSSDUP00000009501.1"/>
    <property type="gene ID" value="ENSSDUG00000006965.1"/>
</dbReference>
<evidence type="ECO:0000256" key="1">
    <source>
        <dbReference type="ARBA" id="ARBA00004479"/>
    </source>
</evidence>
<keyword evidence="17" id="KW-1185">Reference proteome</keyword>
<comment type="similarity">
    <text evidence="2">Belongs to the interleukin-1 receptor family.</text>
</comment>
<dbReference type="SMART" id="SM00255">
    <property type="entry name" value="TIR"/>
    <property type="match status" value="1"/>
</dbReference>
<keyword evidence="12" id="KW-0393">Immunoglobulin domain</keyword>
<dbReference type="InterPro" id="IPR036179">
    <property type="entry name" value="Ig-like_dom_sf"/>
</dbReference>
<evidence type="ECO:0000256" key="3">
    <source>
        <dbReference type="ARBA" id="ARBA00022729"/>
    </source>
</evidence>
<dbReference type="InterPro" id="IPR013783">
    <property type="entry name" value="Ig-like_fold"/>
</dbReference>
<feature type="domain" description="Ig-like" evidence="15">
    <location>
        <begin position="31"/>
        <end position="136"/>
    </location>
</feature>
<keyword evidence="7" id="KW-0520">NAD</keyword>
<dbReference type="Gene3D" id="3.40.50.10140">
    <property type="entry name" value="Toll/interleukin-1 receptor homology (TIR) domain"/>
    <property type="match status" value="1"/>
</dbReference>
<evidence type="ECO:0000256" key="7">
    <source>
        <dbReference type="ARBA" id="ARBA00023027"/>
    </source>
</evidence>
<dbReference type="Pfam" id="PF01582">
    <property type="entry name" value="TIR"/>
    <property type="match status" value="1"/>
</dbReference>
<feature type="domain" description="Ig-like" evidence="15">
    <location>
        <begin position="263"/>
        <end position="372"/>
    </location>
</feature>
<evidence type="ECO:0000256" key="10">
    <source>
        <dbReference type="ARBA" id="ARBA00023170"/>
    </source>
</evidence>
<dbReference type="GeneTree" id="ENSGT01150000286976"/>
<feature type="domain" description="TIR" evidence="14">
    <location>
        <begin position="421"/>
        <end position="565"/>
    </location>
</feature>
<comment type="subcellular location">
    <subcellularLocation>
        <location evidence="1">Membrane</location>
        <topology evidence="1">Single-pass type I membrane protein</topology>
    </subcellularLocation>
</comment>
<dbReference type="InterPro" id="IPR041416">
    <property type="entry name" value="IL-1RAcP-like_ig"/>
</dbReference>
<evidence type="ECO:0000256" key="2">
    <source>
        <dbReference type="ARBA" id="ARBA00009752"/>
    </source>
</evidence>
<keyword evidence="9" id="KW-1015">Disulfide bond</keyword>
<protein>
    <submittedName>
        <fullName evidence="16">Interleukin 1 receptor accessory protein</fullName>
    </submittedName>
</protein>
<keyword evidence="6 13" id="KW-1133">Transmembrane helix</keyword>
<dbReference type="PROSITE" id="PS50104">
    <property type="entry name" value="TIR"/>
    <property type="match status" value="1"/>
</dbReference>
<dbReference type="Proteomes" id="UP000261420">
    <property type="component" value="Unplaced"/>
</dbReference>
<dbReference type="GO" id="GO:0007165">
    <property type="term" value="P:signal transduction"/>
    <property type="evidence" value="ECO:0007669"/>
    <property type="project" value="InterPro"/>
</dbReference>
<name>A0A3B4TT94_SERDU</name>
<dbReference type="InterPro" id="IPR000157">
    <property type="entry name" value="TIR_dom"/>
</dbReference>
<dbReference type="SUPFAM" id="SSF52200">
    <property type="entry name" value="Toll/Interleukin receptor TIR domain"/>
    <property type="match status" value="1"/>
</dbReference>
<dbReference type="Gene3D" id="2.60.40.10">
    <property type="entry name" value="Immunoglobulins"/>
    <property type="match status" value="3"/>
</dbReference>
<keyword evidence="8 13" id="KW-0472">Membrane</keyword>
<sequence>MRKLIKQEISHPDKNTSLSAGLFSAGGSEEPMCYDWGESNEEAVSVLEGQAGWLSCPLFSHPSVYNYTSTQSAGHNLFWYRLPEGHDLEQPITYSLRLSKDRERLWLQPAMAEDTGLYICMLRNKSSCSKIAMRLKVLRLDEVVREPDCQPPVVVAPTHLVIPLQEEKTLECPNLQDATKMADGPTTVTWYHVRVEHMKCYQYPFWNSERQQKGASLQFYVMYLEYQGLYVCTVTYLRRGRALNFTRSINVTAVNPSNLPKEPSILHPTKDQVFTVKKDTEVRLVCRGVLPYLNSSWEIWWTVDGKTLDKLADQRFTNSNSLLTYYYGDRTEESVLVIKDFQSEDLNREYNCSVRNDRGFETRRAQLEEEVSLPSMELGCGLGVTLVLMLLLFVVYHVFWLELLLLYRSWFGTDERHTDDKEYDVYISYARNSEEEQFVLTTLRRVLENELGYSVCIFDRDSLPGGTITDETLSFVARSRRLLVVVSPGYASKGSQALLELKAGIDGMALDGHLRVILVQYKPVQRKGWVRELRRARVALALVRWQGDKSRELTSHFWKRLRVELPVRRVSSRDEEEDSKEVALMRLHSQNSTNSQTGLITTTVKDPQKVFNCSA</sequence>
<evidence type="ECO:0000256" key="4">
    <source>
        <dbReference type="ARBA" id="ARBA00022737"/>
    </source>
</evidence>
<dbReference type="PROSITE" id="PS50835">
    <property type="entry name" value="IG_LIKE"/>
    <property type="match status" value="3"/>
</dbReference>
<dbReference type="STRING" id="41447.ENSSDUP00000009501"/>
<dbReference type="InterPro" id="IPR007110">
    <property type="entry name" value="Ig-like_dom"/>
</dbReference>
<keyword evidence="11" id="KW-0325">Glycoprotein</keyword>
<evidence type="ECO:0000256" key="12">
    <source>
        <dbReference type="ARBA" id="ARBA00023319"/>
    </source>
</evidence>
<evidence type="ECO:0000256" key="8">
    <source>
        <dbReference type="ARBA" id="ARBA00023136"/>
    </source>
</evidence>
<evidence type="ECO:0000259" key="14">
    <source>
        <dbReference type="PROSITE" id="PS50104"/>
    </source>
</evidence>
<keyword evidence="4" id="KW-0677">Repeat</keyword>
<dbReference type="InterPro" id="IPR035897">
    <property type="entry name" value="Toll_tir_struct_dom_sf"/>
</dbReference>
<reference evidence="16" key="2">
    <citation type="submission" date="2025-09" db="UniProtKB">
        <authorList>
            <consortium name="Ensembl"/>
        </authorList>
    </citation>
    <scope>IDENTIFICATION</scope>
</reference>
<keyword evidence="10" id="KW-0675">Receptor</keyword>
<keyword evidence="13" id="KW-0812">Transmembrane</keyword>
<evidence type="ECO:0000313" key="16">
    <source>
        <dbReference type="Ensembl" id="ENSSDUP00000009501.1"/>
    </source>
</evidence>
<keyword evidence="5" id="KW-0378">Hydrolase</keyword>
<dbReference type="SMART" id="SM00409">
    <property type="entry name" value="IG"/>
    <property type="match status" value="3"/>
</dbReference>
<feature type="domain" description="Ig-like" evidence="15">
    <location>
        <begin position="151"/>
        <end position="250"/>
    </location>
</feature>
<dbReference type="GO" id="GO:0016787">
    <property type="term" value="F:hydrolase activity"/>
    <property type="evidence" value="ECO:0007669"/>
    <property type="project" value="UniProtKB-KW"/>
</dbReference>
<reference evidence="16" key="1">
    <citation type="submission" date="2025-08" db="UniProtKB">
        <authorList>
            <consortium name="Ensembl"/>
        </authorList>
    </citation>
    <scope>IDENTIFICATION</scope>
</reference>
<evidence type="ECO:0000313" key="17">
    <source>
        <dbReference type="Proteomes" id="UP000261420"/>
    </source>
</evidence>
<dbReference type="PANTHER" id="PTHR11890:SF20">
    <property type="entry name" value="INTERLEUKIN-1 RECEPTOR ACCESSORY PROTEIN"/>
    <property type="match status" value="1"/>
</dbReference>
<evidence type="ECO:0000256" key="9">
    <source>
        <dbReference type="ARBA" id="ARBA00023157"/>
    </source>
</evidence>
<evidence type="ECO:0000256" key="13">
    <source>
        <dbReference type="SAM" id="Phobius"/>
    </source>
</evidence>